<feature type="transmembrane region" description="Helical" evidence="1">
    <location>
        <begin position="21"/>
        <end position="43"/>
    </location>
</feature>
<dbReference type="PANTHER" id="PTHR34220">
    <property type="entry name" value="SENSOR HISTIDINE KINASE YPDA"/>
    <property type="match status" value="1"/>
</dbReference>
<organism evidence="3 4">
    <name type="scientific">Mucilaginibacter corticis</name>
    <dbReference type="NCBI Taxonomy" id="2597670"/>
    <lineage>
        <taxon>Bacteria</taxon>
        <taxon>Pseudomonadati</taxon>
        <taxon>Bacteroidota</taxon>
        <taxon>Sphingobacteriia</taxon>
        <taxon>Sphingobacteriales</taxon>
        <taxon>Sphingobacteriaceae</taxon>
        <taxon>Mucilaginibacter</taxon>
    </lineage>
</organism>
<accession>A0A556MXE0</accession>
<sequence>MWLPNNKKITELGRVQNKWNIAGLSVVQLQILIWCGVAMVVFFSTIAEDPLSQTLIYTLINTSFYAIIIYGNILWLYPRFYERGKTAQYVIFSAVYVVAFALGRGYLAVGIYNRYFAKQPEEVSAGLIIAFIAGGCLDFLMSLVFRVALAYFKLKKQSEEILLQKSKAELNLLKAQLQPHFLFNTLNNIYYEIYTEAPRSADLIGQLSEIMRYFVDESPKDQVPLSAEISFLENYIALESIRLPYGADIKIDKQLSADFQVPPMLLMTLAENIFKHGIDKGNPNNPVSIGLYDKEDWLYFETANPIADQPQTPHGIGLKNLRERLQILYDGRFELNCNAEGVVYKASLKIPLT</sequence>
<dbReference type="OrthoDB" id="9792992at2"/>
<feature type="transmembrane region" description="Helical" evidence="1">
    <location>
        <begin position="89"/>
        <end position="107"/>
    </location>
</feature>
<feature type="domain" description="Signal transduction histidine kinase internal region" evidence="2">
    <location>
        <begin position="168"/>
        <end position="243"/>
    </location>
</feature>
<dbReference type="Gene3D" id="3.30.565.10">
    <property type="entry name" value="Histidine kinase-like ATPase, C-terminal domain"/>
    <property type="match status" value="1"/>
</dbReference>
<reference evidence="3 4" key="1">
    <citation type="submission" date="2019-07" db="EMBL/GenBank/DDBJ databases">
        <authorList>
            <person name="Huq M.A."/>
        </authorList>
    </citation>
    <scope>NUCLEOTIDE SEQUENCE [LARGE SCALE GENOMIC DNA]</scope>
    <source>
        <strain evidence="3 4">MAH-19</strain>
    </source>
</reference>
<dbReference type="EMBL" id="VLPK01000001">
    <property type="protein sequence ID" value="TSJ44469.1"/>
    <property type="molecule type" value="Genomic_DNA"/>
</dbReference>
<keyword evidence="1" id="KW-0812">Transmembrane</keyword>
<dbReference type="GO" id="GO:0016020">
    <property type="term" value="C:membrane"/>
    <property type="evidence" value="ECO:0007669"/>
    <property type="project" value="InterPro"/>
</dbReference>
<comment type="caution">
    <text evidence="3">The sequence shown here is derived from an EMBL/GenBank/DDBJ whole genome shotgun (WGS) entry which is preliminary data.</text>
</comment>
<dbReference type="InterPro" id="IPR010559">
    <property type="entry name" value="Sig_transdc_His_kin_internal"/>
</dbReference>
<evidence type="ECO:0000313" key="3">
    <source>
        <dbReference type="EMBL" id="TSJ44469.1"/>
    </source>
</evidence>
<dbReference type="PANTHER" id="PTHR34220:SF7">
    <property type="entry name" value="SENSOR HISTIDINE KINASE YPDA"/>
    <property type="match status" value="1"/>
</dbReference>
<dbReference type="RefSeq" id="WP_144248030.1">
    <property type="nucleotide sequence ID" value="NZ_VLPK01000001.1"/>
</dbReference>
<name>A0A556MXE0_9SPHI</name>
<dbReference type="GO" id="GO:0000155">
    <property type="term" value="F:phosphorelay sensor kinase activity"/>
    <property type="evidence" value="ECO:0007669"/>
    <property type="project" value="InterPro"/>
</dbReference>
<proteinExistence type="predicted"/>
<evidence type="ECO:0000313" key="4">
    <source>
        <dbReference type="Proteomes" id="UP000318733"/>
    </source>
</evidence>
<gene>
    <name evidence="3" type="ORF">FO440_09905</name>
</gene>
<feature type="transmembrane region" description="Helical" evidence="1">
    <location>
        <begin position="127"/>
        <end position="152"/>
    </location>
</feature>
<dbReference type="InterPro" id="IPR050640">
    <property type="entry name" value="Bact_2-comp_sensor_kinase"/>
</dbReference>
<evidence type="ECO:0000259" key="2">
    <source>
        <dbReference type="Pfam" id="PF06580"/>
    </source>
</evidence>
<keyword evidence="4" id="KW-1185">Reference proteome</keyword>
<keyword evidence="1" id="KW-1133">Transmembrane helix</keyword>
<feature type="transmembrane region" description="Helical" evidence="1">
    <location>
        <begin position="55"/>
        <end position="77"/>
    </location>
</feature>
<keyword evidence="1" id="KW-0472">Membrane</keyword>
<dbReference type="InterPro" id="IPR036890">
    <property type="entry name" value="HATPase_C_sf"/>
</dbReference>
<dbReference type="Proteomes" id="UP000318733">
    <property type="component" value="Unassembled WGS sequence"/>
</dbReference>
<protein>
    <recommendedName>
        <fullName evidence="2">Signal transduction histidine kinase internal region domain-containing protein</fullName>
    </recommendedName>
</protein>
<dbReference type="Pfam" id="PF06580">
    <property type="entry name" value="His_kinase"/>
    <property type="match status" value="1"/>
</dbReference>
<dbReference type="AlphaFoldDB" id="A0A556MXE0"/>
<evidence type="ECO:0000256" key="1">
    <source>
        <dbReference type="SAM" id="Phobius"/>
    </source>
</evidence>